<feature type="region of interest" description="Disordered" evidence="1">
    <location>
        <begin position="216"/>
        <end position="269"/>
    </location>
</feature>
<feature type="compositionally biased region" description="Low complexity" evidence="1">
    <location>
        <begin position="775"/>
        <end position="784"/>
    </location>
</feature>
<evidence type="ECO:0000313" key="3">
    <source>
        <dbReference type="EMBL" id="KAJ4455311.1"/>
    </source>
</evidence>
<dbReference type="Pfam" id="PF10127">
    <property type="entry name" value="RlaP"/>
    <property type="match status" value="1"/>
</dbReference>
<proteinExistence type="predicted"/>
<dbReference type="PANTHER" id="PTHR34817:SF1">
    <property type="entry name" value="NUCLEOTIDYLTRANSFERASE"/>
    <property type="match status" value="1"/>
</dbReference>
<sequence length="941" mass="101406">MPRYFLLKCREYPVLRASFDSKIWRLPLHKKPPFPSEILNSAFDEGDVFLIASVNGTRAYQGYAKMLEKVDVSPDSANTVRRGDLILSAPFAVEWVATYPGNMGLELPGNTGPRSGGQAPAKPTPSNSGLVATIPWGRSHPGLVSRARGNPYEAFVVSLLQRECPPGCEPAALERLMRFCGCPNVEEVPAPGAAEGAQICAIIGRQAAFLREYQRHREQDPRGDELFVLQTPGGSPAPAGDPVAPQGPPGASPPGRAGSPTGGHERQHEETWEAFLAEVRKVGRVLYAGHTGSRLYNLHGPASDADMLVIVALPPAKLLEAGLGPLLASMKNRNSFKPDYTLHELGRALGLLVEGDPRILEALHADPATVVARSPEWDRLAARFGPRFLAGRFARKYLAEVTGPDGLKKALRFRGQPSTTAALAKAWYVCRRQLGHAEMLARGLPLAPLPPARARPGRAPAGEGGPGAFDENLAFITAKVAEVEGLLAAPDCPIPEEASPETLSELAAFLAEVRRADLAAHLQAAPALWPAHRWPSLRPGCPFMETLGPCPPPEGPGPRTGVAEGPAAWWAPLLPVPLERCLFVCWAPALPRRPAPPADGAAAGAEGPAGTLLFGYVAPWGSVLAAPWEPHRQPPPVLAGRAGGVELAGYEAGRLVELLLAGNPRLWECLLCPCPCPPAMGESAPPGDGGGWCPGCGYRPWDWSRCALQPCYRSPPWRSLMEQWPRLVTVKSLNAVYRALDFAFQLHIRRLTRPGQHPLPPAPPHRTKEQRTEARAAAAKARSAGPTGRPPTPDAPAAAEVPGRANPAEQPDPLPSEEGPTDGDGRLAPRWYTLTNTLRAHVALLAWLRETATGSPADARPPPPGMGKYVHSQPAAPALLPEGCCPCERALYERFLVPLGQARACWPQWLEHLQHIVTPGASQNWLREWFAECRSWFWRRL</sequence>
<evidence type="ECO:0000313" key="4">
    <source>
        <dbReference type="Proteomes" id="UP001141327"/>
    </source>
</evidence>
<comment type="caution">
    <text evidence="3">The sequence shown here is derived from an EMBL/GenBank/DDBJ whole genome shotgun (WGS) entry which is preliminary data.</text>
</comment>
<evidence type="ECO:0000259" key="2">
    <source>
        <dbReference type="Pfam" id="PF04146"/>
    </source>
</evidence>
<dbReference type="CDD" id="cd21134">
    <property type="entry name" value="YTH"/>
    <property type="match status" value="1"/>
</dbReference>
<dbReference type="EMBL" id="JAPMOS010000112">
    <property type="protein sequence ID" value="KAJ4455311.1"/>
    <property type="molecule type" value="Genomic_DNA"/>
</dbReference>
<dbReference type="InterPro" id="IPR018775">
    <property type="entry name" value="RlaP"/>
</dbReference>
<organism evidence="3 4">
    <name type="scientific">Paratrimastix pyriformis</name>
    <dbReference type="NCBI Taxonomy" id="342808"/>
    <lineage>
        <taxon>Eukaryota</taxon>
        <taxon>Metamonada</taxon>
        <taxon>Preaxostyla</taxon>
        <taxon>Paratrimastigidae</taxon>
        <taxon>Paratrimastix</taxon>
    </lineage>
</organism>
<feature type="compositionally biased region" description="Basic and acidic residues" evidence="1">
    <location>
        <begin position="216"/>
        <end position="225"/>
    </location>
</feature>
<dbReference type="Pfam" id="PF04146">
    <property type="entry name" value="YTH"/>
    <property type="match status" value="1"/>
</dbReference>
<name>A0ABQ8UBP3_9EUKA</name>
<feature type="region of interest" description="Disordered" evidence="1">
    <location>
        <begin position="753"/>
        <end position="828"/>
    </location>
</feature>
<dbReference type="InterPro" id="IPR007275">
    <property type="entry name" value="YTH_domain"/>
</dbReference>
<accession>A0ABQ8UBP3</accession>
<protein>
    <recommendedName>
        <fullName evidence="2">YTH domain-containing protein</fullName>
    </recommendedName>
</protein>
<feature type="region of interest" description="Disordered" evidence="1">
    <location>
        <begin position="108"/>
        <end position="128"/>
    </location>
</feature>
<keyword evidence="4" id="KW-1185">Reference proteome</keyword>
<dbReference type="Proteomes" id="UP001141327">
    <property type="component" value="Unassembled WGS sequence"/>
</dbReference>
<gene>
    <name evidence="3" type="ORF">PAPYR_9776</name>
</gene>
<dbReference type="PANTHER" id="PTHR34817">
    <property type="entry name" value="NUCLEOTIDYLTRANSFERASE"/>
    <property type="match status" value="1"/>
</dbReference>
<evidence type="ECO:0000256" key="1">
    <source>
        <dbReference type="SAM" id="MobiDB-lite"/>
    </source>
</evidence>
<feature type="domain" description="YTH" evidence="2">
    <location>
        <begin position="3"/>
        <end position="98"/>
    </location>
</feature>
<reference evidence="3" key="1">
    <citation type="journal article" date="2022" name="bioRxiv">
        <title>Genomics of Preaxostyla Flagellates Illuminates Evolutionary Transitions and the Path Towards Mitochondrial Loss.</title>
        <authorList>
            <person name="Novak L.V.F."/>
            <person name="Treitli S.C."/>
            <person name="Pyrih J."/>
            <person name="Halakuc P."/>
            <person name="Pipaliya S.V."/>
            <person name="Vacek V."/>
            <person name="Brzon O."/>
            <person name="Soukal P."/>
            <person name="Eme L."/>
            <person name="Dacks J.B."/>
            <person name="Karnkowska A."/>
            <person name="Elias M."/>
            <person name="Hampl V."/>
        </authorList>
    </citation>
    <scope>NUCLEOTIDE SEQUENCE</scope>
    <source>
        <strain evidence="3">RCP-MX</strain>
    </source>
</reference>
<dbReference type="Gene3D" id="3.10.590.10">
    <property type="entry name" value="ph1033 like domains"/>
    <property type="match status" value="1"/>
</dbReference>